<evidence type="ECO:0000256" key="3">
    <source>
        <dbReference type="ARBA" id="ARBA00022679"/>
    </source>
</evidence>
<dbReference type="EMBL" id="ANHY01000008">
    <property type="protein sequence ID" value="EKV30340.1"/>
    <property type="molecule type" value="Genomic_DNA"/>
</dbReference>
<comment type="caution">
    <text evidence="10">The sequence shown here is derived from an EMBL/GenBank/DDBJ whole genome shotgun (WGS) entry which is preliminary data.</text>
</comment>
<evidence type="ECO:0000256" key="5">
    <source>
        <dbReference type="SAM" id="MobiDB-lite"/>
    </source>
</evidence>
<evidence type="ECO:0000259" key="8">
    <source>
        <dbReference type="Pfam" id="PF20466"/>
    </source>
</evidence>
<dbReference type="AlphaFoldDB" id="K9GWF6"/>
<keyword evidence="2" id="KW-0489">Methyltransferase</keyword>
<accession>K9GWF6</accession>
<dbReference type="InterPro" id="IPR029063">
    <property type="entry name" value="SAM-dependent_MTases_sf"/>
</dbReference>
<feature type="domain" description="MmeI-like DNA-methyltransferase" evidence="9">
    <location>
        <begin position="417"/>
        <end position="707"/>
    </location>
</feature>
<dbReference type="Pfam" id="PF20473">
    <property type="entry name" value="MmeI_Mtase"/>
    <property type="match status" value="1"/>
</dbReference>
<evidence type="ECO:0000256" key="2">
    <source>
        <dbReference type="ARBA" id="ARBA00022603"/>
    </source>
</evidence>
<dbReference type="PANTHER" id="PTHR33841:SF1">
    <property type="entry name" value="DNA METHYLTRANSFERASE A"/>
    <property type="match status" value="1"/>
</dbReference>
<dbReference type="PATRIC" id="fig|1238182.3.peg.1961"/>
<evidence type="ECO:0000259" key="9">
    <source>
        <dbReference type="Pfam" id="PF20473"/>
    </source>
</evidence>
<dbReference type="InterPro" id="IPR046819">
    <property type="entry name" value="MmeI_hel"/>
</dbReference>
<comment type="catalytic activity">
    <reaction evidence="4">
        <text>a 2'-deoxyadenosine in DNA + S-adenosyl-L-methionine = an N(6)-methyl-2'-deoxyadenosine in DNA + S-adenosyl-L-homocysteine + H(+)</text>
        <dbReference type="Rhea" id="RHEA:15197"/>
        <dbReference type="Rhea" id="RHEA-COMP:12418"/>
        <dbReference type="Rhea" id="RHEA-COMP:12419"/>
        <dbReference type="ChEBI" id="CHEBI:15378"/>
        <dbReference type="ChEBI" id="CHEBI:57856"/>
        <dbReference type="ChEBI" id="CHEBI:59789"/>
        <dbReference type="ChEBI" id="CHEBI:90615"/>
        <dbReference type="ChEBI" id="CHEBI:90616"/>
        <dbReference type="EC" id="2.1.1.72"/>
    </reaction>
</comment>
<dbReference type="InterPro" id="IPR046817">
    <property type="entry name" value="MmeI_N"/>
</dbReference>
<dbReference type="EC" id="2.1.1.72" evidence="1"/>
<protein>
    <recommendedName>
        <fullName evidence="1">site-specific DNA-methyltransferase (adenine-specific)</fullName>
        <ecNumber evidence="1">2.1.1.72</ecNumber>
    </recommendedName>
</protein>
<dbReference type="SUPFAM" id="SSF53335">
    <property type="entry name" value="S-adenosyl-L-methionine-dependent methyltransferases"/>
    <property type="match status" value="1"/>
</dbReference>
<dbReference type="GO" id="GO:0003676">
    <property type="term" value="F:nucleic acid binding"/>
    <property type="evidence" value="ECO:0007669"/>
    <property type="project" value="InterPro"/>
</dbReference>
<dbReference type="PANTHER" id="PTHR33841">
    <property type="entry name" value="DNA METHYLTRANSFERASE YEEA-RELATED"/>
    <property type="match status" value="1"/>
</dbReference>
<reference evidence="10 11" key="1">
    <citation type="journal article" date="2013" name="Genome Announc.">
        <title>Draft Genome Sequence of an Alphaproteobacterium, Caenispirillum salinarum AK4(T), Isolated from a Solar Saltern.</title>
        <authorList>
            <person name="Khatri I."/>
            <person name="Singh A."/>
            <person name="Korpole S."/>
            <person name="Pinnaka A.K."/>
            <person name="Subramanian S."/>
        </authorList>
    </citation>
    <scope>NUCLEOTIDE SEQUENCE [LARGE SCALE GENOMIC DNA]</scope>
    <source>
        <strain evidence="10 11">AK4</strain>
    </source>
</reference>
<keyword evidence="3" id="KW-0808">Transferase</keyword>
<dbReference type="OrthoDB" id="9806213at2"/>
<evidence type="ECO:0000313" key="10">
    <source>
        <dbReference type="EMBL" id="EKV30340.1"/>
    </source>
</evidence>
<feature type="domain" description="MmeI-like helicase spacer" evidence="7">
    <location>
        <begin position="250"/>
        <end position="322"/>
    </location>
</feature>
<feature type="domain" description="MmeI-like N-terminal" evidence="6">
    <location>
        <begin position="14"/>
        <end position="243"/>
    </location>
</feature>
<dbReference type="Pfam" id="PF20465">
    <property type="entry name" value="MmeI_hel"/>
    <property type="match status" value="1"/>
</dbReference>
<evidence type="ECO:0000259" key="7">
    <source>
        <dbReference type="Pfam" id="PF20465"/>
    </source>
</evidence>
<dbReference type="REBASE" id="61194">
    <property type="entry name" value="CsaAK4ORF4299P"/>
</dbReference>
<keyword evidence="11" id="KW-1185">Reference proteome</keyword>
<dbReference type="InterPro" id="IPR002052">
    <property type="entry name" value="DNA_methylase_N6_adenine_CS"/>
</dbReference>
<dbReference type="Pfam" id="PF20464">
    <property type="entry name" value="MmeI_N"/>
    <property type="match status" value="1"/>
</dbReference>
<dbReference type="InterPro" id="IPR050953">
    <property type="entry name" value="N4_N6_ade-DNA_methylase"/>
</dbReference>
<dbReference type="PRINTS" id="PR00507">
    <property type="entry name" value="N12N6MTFRASE"/>
</dbReference>
<proteinExistence type="predicted"/>
<evidence type="ECO:0000259" key="6">
    <source>
        <dbReference type="Pfam" id="PF20464"/>
    </source>
</evidence>
<dbReference type="PROSITE" id="PS00092">
    <property type="entry name" value="N6_MTASE"/>
    <property type="match status" value="1"/>
</dbReference>
<organism evidence="10 11">
    <name type="scientific">Caenispirillum salinarum AK4</name>
    <dbReference type="NCBI Taxonomy" id="1238182"/>
    <lineage>
        <taxon>Bacteria</taxon>
        <taxon>Pseudomonadati</taxon>
        <taxon>Pseudomonadota</taxon>
        <taxon>Alphaproteobacteria</taxon>
        <taxon>Rhodospirillales</taxon>
        <taxon>Novispirillaceae</taxon>
        <taxon>Caenispirillum</taxon>
    </lineage>
</organism>
<evidence type="ECO:0000313" key="11">
    <source>
        <dbReference type="Proteomes" id="UP000009881"/>
    </source>
</evidence>
<gene>
    <name evidence="10" type="ORF">C882_4299</name>
</gene>
<dbReference type="InterPro" id="IPR046816">
    <property type="entry name" value="MmeI_Mtase"/>
</dbReference>
<dbReference type="GO" id="GO:0009007">
    <property type="term" value="F:site-specific DNA-methyltransferase (adenine-specific) activity"/>
    <property type="evidence" value="ECO:0007669"/>
    <property type="project" value="UniProtKB-EC"/>
</dbReference>
<sequence>MPDTTPPADPTSPAAVEDFIDRWSAAEGAERGNYQLFLVELCALLGLDRPDPQGADTALNDYVFERKVTFQDFGETSHGWIDLYKAGHFVLEAKQGVEKQEAGQDPDPAILGPRRKRRKAATGRERGTSGYDRLMARAREQALSYARAIAAERGDWVPFLLVVDVGHSIEVYADFSKTGTHFTQFPDGKSFRIALADLRRPEVRRRLRAVWRDPAALDPSRHSEKVTRAVSRLLAHLGRSLTEKGHDAEAVARFLMRCLFTMFAEDVGLLRPREVFTTLLKRIHAKPSIARDELEDLWKTMNKGGYYARAEAKLLRFNGGLFADPVAFDLTRRQIECLLGAARKDWKDVEPAIFGTLLERALNPRERRKLGAHYTPRSYVERLVLPTVIEPLRAEWDAVKAAAYLHHENGEDPKAVAAVRSFHQRLCETRVLDPACGSGNFLYVTMEHMKRLEGEVLDLLQDLGDAQYTFEMDRHTVDPHQFLGLEKNPWAASAAEMVLWIGYLQWHFRTQGKAMPTQPVLRKFGNIRQADAVLSWRAVEPRRDGRGRPLTRWDGETRRIDPVTGESVPDETARVPLETYREPRGVEWPEADYIVGNPPFLGGKDLRDVLGDGYTEALWSVYSELPRSTDYVMYWWHKAANLVRAGRVRRFGFITTNSLPQTFNRRIVAHHLEAGKPLSLLFAIPDHPWVDAEDGAAVRIAMTVGVAGKTDGRLNRVTHEDGDDAEGRGVELVERVGRINADLTIGADLTKALPLKANDWLCSPGMKLHGKGFIVTPEKAEELGLGRVPGLERHIRPYRNGKDLTQRPRGVMVIDLFGLDEDQVRQRFGDVHQHVWDTVRPEREHNNRPAYRDHWWLFGEPRRDLRAALRGLDRFVATVETSKHRTFQFMTGTTIPDNMLVCFGLDEAHHLAVLSSRVHVAWALAAGGRMGKGNDPRYTKSNCFDKFPFPRLSDTRRATLAALGEELDAHRKERQAAHPDLTITAMHNVLEKMRAGDTLTPKDRDIRQRAQLATLEVLHARIDREVIAAYGWEAHISDEDMLASLVALNRRRAMAERMENRVHWLRPDYQKPRAGIAPPKPSQKKIDLPVVEPTEKPRWPRTLPEKARLVRALLSDQMKPLTAAEVNRLFASAKKERVDSVAEVLDTLVSLSQAHRSGDRYVGR</sequence>
<dbReference type="Proteomes" id="UP000009881">
    <property type="component" value="Unassembled WGS sequence"/>
</dbReference>
<name>K9GWF6_9PROT</name>
<evidence type="ECO:0000256" key="4">
    <source>
        <dbReference type="ARBA" id="ARBA00047942"/>
    </source>
</evidence>
<dbReference type="Pfam" id="PF20466">
    <property type="entry name" value="MmeI_TRD"/>
    <property type="match status" value="1"/>
</dbReference>
<feature type="region of interest" description="Disordered" evidence="5">
    <location>
        <begin position="97"/>
        <end position="127"/>
    </location>
</feature>
<dbReference type="STRING" id="1238182.C882_4299"/>
<dbReference type="InterPro" id="IPR046820">
    <property type="entry name" value="MmeI_TRD"/>
</dbReference>
<dbReference type="Gene3D" id="3.40.50.150">
    <property type="entry name" value="Vaccinia Virus protein VP39"/>
    <property type="match status" value="1"/>
</dbReference>
<dbReference type="RefSeq" id="WP_009540407.1">
    <property type="nucleotide sequence ID" value="NZ_ANHY01000008.1"/>
</dbReference>
<evidence type="ECO:0000256" key="1">
    <source>
        <dbReference type="ARBA" id="ARBA00011900"/>
    </source>
</evidence>
<feature type="domain" description="MmeI-like target recognition" evidence="8">
    <location>
        <begin position="770"/>
        <end position="952"/>
    </location>
</feature>
<dbReference type="eggNOG" id="COG1002">
    <property type="taxonomic scope" value="Bacteria"/>
</dbReference>
<dbReference type="GO" id="GO:0032259">
    <property type="term" value="P:methylation"/>
    <property type="evidence" value="ECO:0007669"/>
    <property type="project" value="UniProtKB-KW"/>
</dbReference>